<feature type="region of interest" description="Disordered" evidence="2">
    <location>
        <begin position="361"/>
        <end position="404"/>
    </location>
</feature>
<dbReference type="InterPro" id="IPR036770">
    <property type="entry name" value="Ankyrin_rpt-contain_sf"/>
</dbReference>
<feature type="compositionally biased region" description="Low complexity" evidence="2">
    <location>
        <begin position="334"/>
        <end position="344"/>
    </location>
</feature>
<evidence type="ECO:0000313" key="3">
    <source>
        <dbReference type="EMBL" id="CAB0032049.1"/>
    </source>
</evidence>
<dbReference type="AlphaFoldDB" id="A0A6H5I637"/>
<evidence type="ECO:0000313" key="4">
    <source>
        <dbReference type="Proteomes" id="UP000479190"/>
    </source>
</evidence>
<feature type="region of interest" description="Disordered" evidence="2">
    <location>
        <begin position="308"/>
        <end position="344"/>
    </location>
</feature>
<dbReference type="Proteomes" id="UP000479190">
    <property type="component" value="Unassembled WGS sequence"/>
</dbReference>
<proteinExistence type="predicted"/>
<gene>
    <name evidence="3" type="ORF">TBRA_LOCUS4000</name>
</gene>
<dbReference type="SUPFAM" id="SSF48403">
    <property type="entry name" value="Ankyrin repeat"/>
    <property type="match status" value="1"/>
</dbReference>
<organism evidence="3 4">
    <name type="scientific">Trichogramma brassicae</name>
    <dbReference type="NCBI Taxonomy" id="86971"/>
    <lineage>
        <taxon>Eukaryota</taxon>
        <taxon>Metazoa</taxon>
        <taxon>Ecdysozoa</taxon>
        <taxon>Arthropoda</taxon>
        <taxon>Hexapoda</taxon>
        <taxon>Insecta</taxon>
        <taxon>Pterygota</taxon>
        <taxon>Neoptera</taxon>
        <taxon>Endopterygota</taxon>
        <taxon>Hymenoptera</taxon>
        <taxon>Apocrita</taxon>
        <taxon>Proctotrupomorpha</taxon>
        <taxon>Chalcidoidea</taxon>
        <taxon>Trichogrammatidae</taxon>
        <taxon>Trichogramma</taxon>
    </lineage>
</organism>
<dbReference type="Gene3D" id="1.25.40.20">
    <property type="entry name" value="Ankyrin repeat-containing domain"/>
    <property type="match status" value="1"/>
</dbReference>
<dbReference type="PROSITE" id="PS50088">
    <property type="entry name" value="ANK_REPEAT"/>
    <property type="match status" value="1"/>
</dbReference>
<evidence type="ECO:0000256" key="1">
    <source>
        <dbReference type="PROSITE-ProRule" id="PRU00023"/>
    </source>
</evidence>
<dbReference type="EMBL" id="CADCXV010000663">
    <property type="protein sequence ID" value="CAB0032049.1"/>
    <property type="molecule type" value="Genomic_DNA"/>
</dbReference>
<keyword evidence="1" id="KW-0040">ANK repeat</keyword>
<sequence length="730" mass="83151">MKYLRSLINYGKMRKRPSLEFGKRIRRNIYSSSELERSCNKNFLWVSGFGPGTLTPVERTLDSGEWCGAEKSLEGRLGGYERRARAQPVPLGESEPWPDSQRRHTLQRSGCSAHLGFRRHAQSDLVRRAAQGEVERLEQHSTDVLLRDVTVGSLQEHDFCMNSSTDPTRSRSQENKKLKIEHKQCQECDQNQPENVCLIHSIIQINQQSKWDLERAAQQIKPTDARKPTFRWREDIIRDAWIQIRAESRPWTIEQFIRFQSIVTRQLRKGVQGPSSEKSSRHRLAQMRSTSLKKLFGACVTTSIIGGAKRGDAKSSPSGRADYRISATASNPERSSVSSRTRSSVATDTLSSSSWLAAATGTRPSWTRTARRFSSRHATASGGQTITRRNSSSLPRPRPVQDLPQIRSELRRRARDDSSARGLRLLLPDGLEEISRARPGRSQSLLRDKVPATRRYTWLSTRTRAANSSEGLTSLHVVCANSNMLAESLVDVCDVLNRPLRLEVRDRSNRTPLFYAAHERLYQTVESLLRRGAIPRVADADGSTPLHVICQRCAYDDNFASIFLAICDEIHRPVRLDARDERGPNPASVRRAEFRAGHRRRAAESWRRSRRLRFSRRERRLQNRPLYENELLNDSVGTATIPLRADAVAAVLERLENGGYELDLGDTPWSSTLRHSCTKWVILARVSVCRPSAARVTMRRGREAPRARVTYSIFYHELREFLFPAAMREV</sequence>
<reference evidence="3 4" key="1">
    <citation type="submission" date="2020-02" db="EMBL/GenBank/DDBJ databases">
        <authorList>
            <person name="Ferguson B K."/>
        </authorList>
    </citation>
    <scope>NUCLEOTIDE SEQUENCE [LARGE SCALE GENOMIC DNA]</scope>
</reference>
<dbReference type="InterPro" id="IPR002110">
    <property type="entry name" value="Ankyrin_rpt"/>
</dbReference>
<evidence type="ECO:0000256" key="2">
    <source>
        <dbReference type="SAM" id="MobiDB-lite"/>
    </source>
</evidence>
<protein>
    <submittedName>
        <fullName evidence="3">Uncharacterized protein</fullName>
    </submittedName>
</protein>
<feature type="compositionally biased region" description="Polar residues" evidence="2">
    <location>
        <begin position="376"/>
        <end position="387"/>
    </location>
</feature>
<name>A0A6H5I637_9HYME</name>
<feature type="repeat" description="ANK" evidence="1">
    <location>
        <begin position="508"/>
        <end position="540"/>
    </location>
</feature>
<keyword evidence="4" id="KW-1185">Reference proteome</keyword>
<accession>A0A6H5I637</accession>
<dbReference type="OrthoDB" id="539213at2759"/>